<dbReference type="EMBL" id="PDOE01000002">
    <property type="protein sequence ID" value="RKL67965.1"/>
    <property type="molecule type" value="Genomic_DNA"/>
</dbReference>
<dbReference type="Gene3D" id="3.40.50.1820">
    <property type="entry name" value="alpha/beta hydrolase"/>
    <property type="match status" value="1"/>
</dbReference>
<dbReference type="AlphaFoldDB" id="A0A3A9KJP0"/>
<dbReference type="InterPro" id="IPR050471">
    <property type="entry name" value="AB_hydrolase"/>
</dbReference>
<dbReference type="PANTHER" id="PTHR43433">
    <property type="entry name" value="HYDROLASE, ALPHA/BETA FOLD FAMILY PROTEIN"/>
    <property type="match status" value="1"/>
</dbReference>
<keyword evidence="3" id="KW-1185">Reference proteome</keyword>
<dbReference type="InterPro" id="IPR000073">
    <property type="entry name" value="AB_hydrolase_1"/>
</dbReference>
<sequence length="279" mass="31822">MHISYHHYCKNEMIGDDRMSWTQQSQKAAIYFEKEGEGIPLLFVHPPSMGHVTFRRQKNRLSESYQVITMDCRGNGRSGIDEQPLTMSVLADDVIRVLDEANVNSAYLCGYSNGGSIVQEAAIRYPNRVRGIILLGGFPEVNSFLLRNEFKLGILATRAKQMNVVSNVLAVAHERNQRNKRELSNYVRLTPASVLEKYYRIGLEYTATKRLHKITCPLLLMYGTRDDYVHHYRHLFTENVTGEVEVVLIDDVGHQLPTKKSSAVHEIIKTFIGTHEKNA</sequence>
<keyword evidence="2" id="KW-0378">Hydrolase</keyword>
<dbReference type="GO" id="GO:0004806">
    <property type="term" value="F:triacylglycerol lipase activity"/>
    <property type="evidence" value="ECO:0007669"/>
    <property type="project" value="TreeGrafter"/>
</dbReference>
<evidence type="ECO:0000313" key="3">
    <source>
        <dbReference type="Proteomes" id="UP000281498"/>
    </source>
</evidence>
<feature type="domain" description="Serine aminopeptidase S33" evidence="1">
    <location>
        <begin position="63"/>
        <end position="256"/>
    </location>
</feature>
<dbReference type="GO" id="GO:0046503">
    <property type="term" value="P:glycerolipid catabolic process"/>
    <property type="evidence" value="ECO:0007669"/>
    <property type="project" value="TreeGrafter"/>
</dbReference>
<dbReference type="Pfam" id="PF12146">
    <property type="entry name" value="Hydrolase_4"/>
    <property type="match status" value="1"/>
</dbReference>
<dbReference type="InterPro" id="IPR022742">
    <property type="entry name" value="Hydrolase_4"/>
</dbReference>
<accession>A0A3A9KJP0</accession>
<dbReference type="PANTHER" id="PTHR43433:SF5">
    <property type="entry name" value="AB HYDROLASE-1 DOMAIN-CONTAINING PROTEIN"/>
    <property type="match status" value="1"/>
</dbReference>
<dbReference type="PRINTS" id="PR00111">
    <property type="entry name" value="ABHYDROLASE"/>
</dbReference>
<protein>
    <submittedName>
        <fullName evidence="2">Hydrolase</fullName>
    </submittedName>
</protein>
<dbReference type="Proteomes" id="UP000281498">
    <property type="component" value="Unassembled WGS sequence"/>
</dbReference>
<comment type="caution">
    <text evidence="2">The sequence shown here is derived from an EMBL/GenBank/DDBJ whole genome shotgun (WGS) entry which is preliminary data.</text>
</comment>
<evidence type="ECO:0000259" key="1">
    <source>
        <dbReference type="Pfam" id="PF12146"/>
    </source>
</evidence>
<dbReference type="OrthoDB" id="9805423at2"/>
<name>A0A3A9KJP0_9BACI</name>
<proteinExistence type="predicted"/>
<gene>
    <name evidence="2" type="ORF">CR203_05525</name>
</gene>
<reference evidence="2 3" key="1">
    <citation type="submission" date="2017-10" db="EMBL/GenBank/DDBJ databases">
        <title>Bacillus sp. nov., a halophilic bacterium isolated from a Keqin Lake.</title>
        <authorList>
            <person name="Wang H."/>
        </authorList>
    </citation>
    <scope>NUCLEOTIDE SEQUENCE [LARGE SCALE GENOMIC DNA]</scope>
    <source>
        <strain evidence="2 3">KCTC 13187</strain>
    </source>
</reference>
<organism evidence="2 3">
    <name type="scientific">Salipaludibacillus neizhouensis</name>
    <dbReference type="NCBI Taxonomy" id="885475"/>
    <lineage>
        <taxon>Bacteria</taxon>
        <taxon>Bacillati</taxon>
        <taxon>Bacillota</taxon>
        <taxon>Bacilli</taxon>
        <taxon>Bacillales</taxon>
        <taxon>Bacillaceae</taxon>
    </lineage>
</organism>
<dbReference type="InterPro" id="IPR029058">
    <property type="entry name" value="AB_hydrolase_fold"/>
</dbReference>
<dbReference type="SUPFAM" id="SSF53474">
    <property type="entry name" value="alpha/beta-Hydrolases"/>
    <property type="match status" value="1"/>
</dbReference>
<evidence type="ECO:0000313" key="2">
    <source>
        <dbReference type="EMBL" id="RKL67965.1"/>
    </source>
</evidence>